<keyword evidence="2" id="KW-1185">Reference proteome</keyword>
<accession>A0A2T9Y6R3</accession>
<reference evidence="1 2" key="1">
    <citation type="journal article" date="2018" name="MBio">
        <title>Comparative Genomics Reveals the Core Gene Toolbox for the Fungus-Insect Symbiosis.</title>
        <authorList>
            <person name="Wang Y."/>
            <person name="Stata M."/>
            <person name="Wang W."/>
            <person name="Stajich J.E."/>
            <person name="White M.M."/>
            <person name="Moncalvo J.M."/>
        </authorList>
    </citation>
    <scope>NUCLEOTIDE SEQUENCE [LARGE SCALE GENOMIC DNA]</scope>
    <source>
        <strain evidence="1 2">SWE-8-4</strain>
    </source>
</reference>
<comment type="caution">
    <text evidence="1">The sequence shown here is derived from an EMBL/GenBank/DDBJ whole genome shotgun (WGS) entry which is preliminary data.</text>
</comment>
<dbReference type="AlphaFoldDB" id="A0A2T9Y6R3"/>
<dbReference type="STRING" id="133385.A0A2T9Y6R3"/>
<feature type="non-terminal residue" evidence="1">
    <location>
        <position position="274"/>
    </location>
</feature>
<sequence length="274" mass="31748">MLKNLLNSDKTSIWETVGKITSDNVHQHICDDIDDLRVSDTWKCAETINNNEIKMQNAITDSIGKYGGELFGKSKSRIKPIQILADRALRVIACASRATAMTDLIRHLYKSRSNTWVSGTLRWQKRYNHSIEKGATRISIDPRNVRNDRSRILYWFKTHQMQNSSNWICLQLLYPELILGLNMIGKIRTRAYWTTERLEKSQLIPNLYKKNGAQQAQDMKVQKIECDNPHEKVRAPMVEEPNTREKNKGNYLRIPKFLEMKYTLPPLNEAATSA</sequence>
<gene>
    <name evidence="1" type="ORF">BB561_006063</name>
</gene>
<proteinExistence type="predicted"/>
<name>A0A2T9Y6R3_9FUNG</name>
<protein>
    <submittedName>
        <fullName evidence="1">Uncharacterized protein</fullName>
    </submittedName>
</protein>
<dbReference type="Proteomes" id="UP000245383">
    <property type="component" value="Unassembled WGS sequence"/>
</dbReference>
<organism evidence="1 2">
    <name type="scientific">Smittium simulii</name>
    <dbReference type="NCBI Taxonomy" id="133385"/>
    <lineage>
        <taxon>Eukaryota</taxon>
        <taxon>Fungi</taxon>
        <taxon>Fungi incertae sedis</taxon>
        <taxon>Zoopagomycota</taxon>
        <taxon>Kickxellomycotina</taxon>
        <taxon>Harpellomycetes</taxon>
        <taxon>Harpellales</taxon>
        <taxon>Legeriomycetaceae</taxon>
        <taxon>Smittium</taxon>
    </lineage>
</organism>
<dbReference type="EMBL" id="MBFR01000422">
    <property type="protein sequence ID" value="PVU88030.1"/>
    <property type="molecule type" value="Genomic_DNA"/>
</dbReference>
<dbReference type="OrthoDB" id="10600616at2759"/>
<evidence type="ECO:0000313" key="2">
    <source>
        <dbReference type="Proteomes" id="UP000245383"/>
    </source>
</evidence>
<evidence type="ECO:0000313" key="1">
    <source>
        <dbReference type="EMBL" id="PVU88030.1"/>
    </source>
</evidence>